<organism evidence="2 3">
    <name type="scientific">Lepraria neglecta</name>
    <dbReference type="NCBI Taxonomy" id="209136"/>
    <lineage>
        <taxon>Eukaryota</taxon>
        <taxon>Fungi</taxon>
        <taxon>Dikarya</taxon>
        <taxon>Ascomycota</taxon>
        <taxon>Pezizomycotina</taxon>
        <taxon>Lecanoromycetes</taxon>
        <taxon>OSLEUM clade</taxon>
        <taxon>Lecanoromycetidae</taxon>
        <taxon>Lecanorales</taxon>
        <taxon>Lecanorineae</taxon>
        <taxon>Stereocaulaceae</taxon>
        <taxon>Lepraria</taxon>
    </lineage>
</organism>
<dbReference type="AlphaFoldDB" id="A0AAE0DK85"/>
<name>A0AAE0DK85_9LECA</name>
<dbReference type="EMBL" id="JASNWA010000007">
    <property type="protein sequence ID" value="KAK3172300.1"/>
    <property type="molecule type" value="Genomic_DNA"/>
</dbReference>
<comment type="caution">
    <text evidence="2">The sequence shown here is derived from an EMBL/GenBank/DDBJ whole genome shotgun (WGS) entry which is preliminary data.</text>
</comment>
<evidence type="ECO:0000313" key="2">
    <source>
        <dbReference type="EMBL" id="KAK3172300.1"/>
    </source>
</evidence>
<evidence type="ECO:0000256" key="1">
    <source>
        <dbReference type="SAM" id="MobiDB-lite"/>
    </source>
</evidence>
<feature type="compositionally biased region" description="Basic and acidic residues" evidence="1">
    <location>
        <begin position="56"/>
        <end position="80"/>
    </location>
</feature>
<feature type="compositionally biased region" description="Polar residues" evidence="1">
    <location>
        <begin position="82"/>
        <end position="95"/>
    </location>
</feature>
<reference evidence="2" key="1">
    <citation type="submission" date="2022-11" db="EMBL/GenBank/DDBJ databases">
        <title>Chromosomal genome sequence assembly and mating type (MAT) locus characterization of the leprose asexual lichenized fungus Lepraria neglecta (Nyl.) Erichsen.</title>
        <authorList>
            <person name="Allen J.L."/>
            <person name="Pfeffer B."/>
        </authorList>
    </citation>
    <scope>NUCLEOTIDE SEQUENCE</scope>
    <source>
        <strain evidence="2">Allen 5258</strain>
    </source>
</reference>
<feature type="region of interest" description="Disordered" evidence="1">
    <location>
        <begin position="14"/>
        <end position="40"/>
    </location>
</feature>
<evidence type="ECO:0000313" key="3">
    <source>
        <dbReference type="Proteomes" id="UP001276659"/>
    </source>
</evidence>
<gene>
    <name evidence="2" type="ORF">OEA41_005621</name>
</gene>
<feature type="region of interest" description="Disordered" evidence="1">
    <location>
        <begin position="56"/>
        <end position="117"/>
    </location>
</feature>
<accession>A0AAE0DK85</accession>
<sequence length="117" mass="12994">MKQLFSALAKVVPTSKPPREGYTSFKDLGLKEPKPPKSSLKSETIIVEEISKKSVEKRRLAEIGPPLEHEGTLDKKHPVRNENANVNASETSQTKKNLDKNDDETDVAFETPIAPDL</sequence>
<proteinExistence type="predicted"/>
<protein>
    <submittedName>
        <fullName evidence="2">Uncharacterized protein</fullName>
    </submittedName>
</protein>
<keyword evidence="3" id="KW-1185">Reference proteome</keyword>
<dbReference type="Proteomes" id="UP001276659">
    <property type="component" value="Unassembled WGS sequence"/>
</dbReference>